<sequence length="176" mass="20004">MESSYLLGRMWNRPKASGIALAIFKGFLCTLNIPQLAIGGIYLHECPRQHYIPIYLIVLGVFSVFSVLLSCLPCSKEPEEGTSNPLNTIYKAWTSLTILFYICWVIAGDVWIYSIYQPNYDKNTTNVDPYCNKTLYLFAFWINTLFNISVGFFFLGVFLFLLGFCLYRGANPAADV</sequence>
<feature type="transmembrane region" description="Helical" evidence="1">
    <location>
        <begin position="93"/>
        <end position="116"/>
    </location>
</feature>
<accession>A0A3Q2V809</accession>
<dbReference type="PANTHER" id="PTHR33444">
    <property type="entry name" value="SI:DKEY-19B23.12-RELATED"/>
    <property type="match status" value="1"/>
</dbReference>
<name>A0A3Q2V809_HAPBU</name>
<protein>
    <submittedName>
        <fullName evidence="2">Si:dkey-19b23.12</fullName>
    </submittedName>
</protein>
<feature type="transmembrane region" description="Helical" evidence="1">
    <location>
        <begin position="136"/>
        <end position="162"/>
    </location>
</feature>
<keyword evidence="1" id="KW-0812">Transmembrane</keyword>
<organism evidence="2 3">
    <name type="scientific">Haplochromis burtoni</name>
    <name type="common">Burton's mouthbrooder</name>
    <name type="synonym">Chromis burtoni</name>
    <dbReference type="NCBI Taxonomy" id="8153"/>
    <lineage>
        <taxon>Eukaryota</taxon>
        <taxon>Metazoa</taxon>
        <taxon>Chordata</taxon>
        <taxon>Craniata</taxon>
        <taxon>Vertebrata</taxon>
        <taxon>Euteleostomi</taxon>
        <taxon>Actinopterygii</taxon>
        <taxon>Neopterygii</taxon>
        <taxon>Teleostei</taxon>
        <taxon>Neoteleostei</taxon>
        <taxon>Acanthomorphata</taxon>
        <taxon>Ovalentaria</taxon>
        <taxon>Cichlomorphae</taxon>
        <taxon>Cichliformes</taxon>
        <taxon>Cichlidae</taxon>
        <taxon>African cichlids</taxon>
        <taxon>Pseudocrenilabrinae</taxon>
        <taxon>Haplochromini</taxon>
        <taxon>Haplochromis</taxon>
    </lineage>
</organism>
<dbReference type="PANTHER" id="PTHR33444:SF2">
    <property type="entry name" value="MARVEL DOMAIN-CONTAINING PROTEIN"/>
    <property type="match status" value="1"/>
</dbReference>
<keyword evidence="1" id="KW-1133">Transmembrane helix</keyword>
<dbReference type="Ensembl" id="ENSHBUT00000004774.1">
    <property type="protein sequence ID" value="ENSHBUP00000006755.1"/>
    <property type="gene ID" value="ENSHBUG00000008201.1"/>
</dbReference>
<keyword evidence="1" id="KW-0472">Membrane</keyword>
<reference evidence="2" key="2">
    <citation type="submission" date="2025-09" db="UniProtKB">
        <authorList>
            <consortium name="Ensembl"/>
        </authorList>
    </citation>
    <scope>IDENTIFICATION</scope>
</reference>
<dbReference type="Proteomes" id="UP000264840">
    <property type="component" value="Unplaced"/>
</dbReference>
<dbReference type="GeneTree" id="ENSGT00940000165960"/>
<feature type="transmembrane region" description="Helical" evidence="1">
    <location>
        <begin position="50"/>
        <end position="72"/>
    </location>
</feature>
<keyword evidence="3" id="KW-1185">Reference proteome</keyword>
<dbReference type="AlphaFoldDB" id="A0A3Q2V809"/>
<evidence type="ECO:0000313" key="3">
    <source>
        <dbReference type="Proteomes" id="UP000264840"/>
    </source>
</evidence>
<feature type="transmembrane region" description="Helical" evidence="1">
    <location>
        <begin position="21"/>
        <end position="44"/>
    </location>
</feature>
<evidence type="ECO:0000313" key="2">
    <source>
        <dbReference type="Ensembl" id="ENSHBUP00000006755.1"/>
    </source>
</evidence>
<dbReference type="OMA" id="WINTLVN"/>
<evidence type="ECO:0000256" key="1">
    <source>
        <dbReference type="SAM" id="Phobius"/>
    </source>
</evidence>
<dbReference type="InterPro" id="IPR040350">
    <property type="entry name" value="TMEM272"/>
</dbReference>
<reference evidence="2" key="1">
    <citation type="submission" date="2025-08" db="UniProtKB">
        <authorList>
            <consortium name="Ensembl"/>
        </authorList>
    </citation>
    <scope>IDENTIFICATION</scope>
</reference>
<proteinExistence type="predicted"/>